<accession>A0ABS6BS24</accession>
<dbReference type="Proteomes" id="UP000776252">
    <property type="component" value="Unassembled WGS sequence"/>
</dbReference>
<comment type="caution">
    <text evidence="4">The sequence shown here is derived from an EMBL/GenBank/DDBJ whole genome shotgun (WGS) entry which is preliminary data.</text>
</comment>
<organism evidence="4 5">
    <name type="scientific">Clostridium frigoris</name>
    <dbReference type="NCBI Taxonomy" id="205327"/>
    <lineage>
        <taxon>Bacteria</taxon>
        <taxon>Bacillati</taxon>
        <taxon>Bacillota</taxon>
        <taxon>Clostridia</taxon>
        <taxon>Eubacteriales</taxon>
        <taxon>Clostridiaceae</taxon>
        <taxon>Clostridium</taxon>
    </lineage>
</organism>
<keyword evidence="1" id="KW-0808">Transferase</keyword>
<evidence type="ECO:0000256" key="1">
    <source>
        <dbReference type="ARBA" id="ARBA00022679"/>
    </source>
</evidence>
<gene>
    <name evidence="4" type="ORF">KPL37_04915</name>
</gene>
<evidence type="ECO:0000259" key="3">
    <source>
        <dbReference type="PROSITE" id="PS51186"/>
    </source>
</evidence>
<proteinExistence type="predicted"/>
<feature type="domain" description="N-acetyltransferase" evidence="3">
    <location>
        <begin position="9"/>
        <end position="166"/>
    </location>
</feature>
<sequence>METLTTNRLILRQWKENDSADLYEYAKSELVGPSAGWPTHKNEEESKEIIRMFIENKGIYAIVLKLENKVIGSIGLHNRKPDDSLSDLEQKEIGYVLNPKYWGNGFIPEAVECLIKYGFDELNLDLIWCGHFDFNSKSKRVIGKCGFKYMFQRTERLKLLDNKEVITLYYNILKSDYIN</sequence>
<dbReference type="InterPro" id="IPR000182">
    <property type="entry name" value="GNAT_dom"/>
</dbReference>
<dbReference type="InterPro" id="IPR051531">
    <property type="entry name" value="N-acetyltransferase"/>
</dbReference>
<evidence type="ECO:0000256" key="2">
    <source>
        <dbReference type="ARBA" id="ARBA00023315"/>
    </source>
</evidence>
<evidence type="ECO:0000313" key="5">
    <source>
        <dbReference type="Proteomes" id="UP000776252"/>
    </source>
</evidence>
<name>A0ABS6BS24_9CLOT</name>
<keyword evidence="5" id="KW-1185">Reference proteome</keyword>
<dbReference type="PANTHER" id="PTHR43792:SF8">
    <property type="entry name" value="[RIBOSOMAL PROTEIN US5]-ALANINE N-ACETYLTRANSFERASE"/>
    <property type="match status" value="1"/>
</dbReference>
<protein>
    <submittedName>
        <fullName evidence="4">GNAT family N-acetyltransferase</fullName>
    </submittedName>
</protein>
<dbReference type="PANTHER" id="PTHR43792">
    <property type="entry name" value="GNAT FAMILY, PUTATIVE (AFU_ORTHOLOGUE AFUA_3G00765)-RELATED-RELATED"/>
    <property type="match status" value="1"/>
</dbReference>
<dbReference type="Pfam" id="PF13302">
    <property type="entry name" value="Acetyltransf_3"/>
    <property type="match status" value="1"/>
</dbReference>
<evidence type="ECO:0000313" key="4">
    <source>
        <dbReference type="EMBL" id="MBU3159100.1"/>
    </source>
</evidence>
<keyword evidence="2" id="KW-0012">Acyltransferase</keyword>
<dbReference type="RefSeq" id="WP_216146300.1">
    <property type="nucleotide sequence ID" value="NZ_JAHLDV010000006.1"/>
</dbReference>
<dbReference type="EMBL" id="JAHLDV010000006">
    <property type="protein sequence ID" value="MBU3159100.1"/>
    <property type="molecule type" value="Genomic_DNA"/>
</dbReference>
<dbReference type="PROSITE" id="PS51186">
    <property type="entry name" value="GNAT"/>
    <property type="match status" value="1"/>
</dbReference>
<reference evidence="4 5" key="1">
    <citation type="submission" date="2021-06" db="EMBL/GenBank/DDBJ databases">
        <title>Clostridia strains as spoilage organisms.</title>
        <authorList>
            <person name="Wambui J."/>
            <person name="Stephan R."/>
            <person name="Stevens M.J.A."/>
        </authorList>
    </citation>
    <scope>NUCLEOTIDE SEQUENCE [LARGE SCALE GENOMIC DNA]</scope>
    <source>
        <strain evidence="4 5">DSM 14204</strain>
    </source>
</reference>